<organism evidence="2 3">
    <name type="scientific">Maribacter dokdonensis</name>
    <dbReference type="NCBI Taxonomy" id="320912"/>
    <lineage>
        <taxon>Bacteria</taxon>
        <taxon>Pseudomonadati</taxon>
        <taxon>Bacteroidota</taxon>
        <taxon>Flavobacteriia</taxon>
        <taxon>Flavobacteriales</taxon>
        <taxon>Flavobacteriaceae</taxon>
        <taxon>Maribacter</taxon>
    </lineage>
</organism>
<dbReference type="RefSeq" id="WP_074670007.1">
    <property type="nucleotide sequence ID" value="NZ_FNTB01000001.1"/>
</dbReference>
<reference evidence="2 3" key="1">
    <citation type="submission" date="2016-10" db="EMBL/GenBank/DDBJ databases">
        <authorList>
            <person name="de Groot N.N."/>
        </authorList>
    </citation>
    <scope>NUCLEOTIDE SEQUENCE [LARGE SCALE GENOMIC DNA]</scope>
    <source>
        <strain evidence="2 3">MAR_2009_71</strain>
    </source>
</reference>
<feature type="transmembrane region" description="Helical" evidence="1">
    <location>
        <begin position="41"/>
        <end position="59"/>
    </location>
</feature>
<keyword evidence="1" id="KW-0472">Membrane</keyword>
<evidence type="ECO:0000256" key="1">
    <source>
        <dbReference type="SAM" id="Phobius"/>
    </source>
</evidence>
<dbReference type="EMBL" id="FNTB01000001">
    <property type="protein sequence ID" value="SEB50234.1"/>
    <property type="molecule type" value="Genomic_DNA"/>
</dbReference>
<accession>A0A1H4JVA0</accession>
<keyword evidence="1" id="KW-1133">Transmembrane helix</keyword>
<keyword evidence="1" id="KW-0812">Transmembrane</keyword>
<sequence length="73" mass="8474">MQKHIQPLTMKILKYFILTVGVLGLAATLLNVFYFKDTSSSNFGSFISCVYLIFISFRFEKMITWLNSKLKRA</sequence>
<dbReference type="AlphaFoldDB" id="A0A1H4JVA0"/>
<proteinExistence type="predicted"/>
<feature type="transmembrane region" description="Helical" evidence="1">
    <location>
        <begin position="12"/>
        <end position="35"/>
    </location>
</feature>
<name>A0A1H4JVA0_9FLAO</name>
<evidence type="ECO:0000313" key="2">
    <source>
        <dbReference type="EMBL" id="SEB50234.1"/>
    </source>
</evidence>
<dbReference type="OrthoDB" id="1179812at2"/>
<gene>
    <name evidence="2" type="ORF">SAMN05192540_0601</name>
</gene>
<dbReference type="Proteomes" id="UP000183038">
    <property type="component" value="Unassembled WGS sequence"/>
</dbReference>
<evidence type="ECO:0000313" key="3">
    <source>
        <dbReference type="Proteomes" id="UP000183038"/>
    </source>
</evidence>
<protein>
    <submittedName>
        <fullName evidence="2">Uncharacterized protein</fullName>
    </submittedName>
</protein>